<dbReference type="Pfam" id="PF02949">
    <property type="entry name" value="7tm_6"/>
    <property type="match status" value="1"/>
</dbReference>
<evidence type="ECO:0000256" key="1">
    <source>
        <dbReference type="ARBA" id="ARBA00004651"/>
    </source>
</evidence>
<dbReference type="PANTHER" id="PTHR21137">
    <property type="entry name" value="ODORANT RECEPTOR"/>
    <property type="match status" value="1"/>
</dbReference>
<evidence type="ECO:0000256" key="6">
    <source>
        <dbReference type="ARBA" id="ARBA00022989"/>
    </source>
</evidence>
<dbReference type="Proteomes" id="UP000279307">
    <property type="component" value="Chromosome 7"/>
</dbReference>
<comment type="similarity">
    <text evidence="10">Belongs to the insect chemoreceptor superfamily. Heteromeric odorant receptor channel (TC 1.A.69) family.</text>
</comment>
<dbReference type="PANTHER" id="PTHR21137:SF35">
    <property type="entry name" value="ODORANT RECEPTOR 19A-RELATED"/>
    <property type="match status" value="1"/>
</dbReference>
<keyword evidence="8 10" id="KW-0675">Receptor</keyword>
<evidence type="ECO:0000256" key="5">
    <source>
        <dbReference type="ARBA" id="ARBA00022725"/>
    </source>
</evidence>
<dbReference type="GO" id="GO:0007165">
    <property type="term" value="P:signal transduction"/>
    <property type="evidence" value="ECO:0007669"/>
    <property type="project" value="UniProtKB-KW"/>
</dbReference>
<dbReference type="EMBL" id="QOIP01000007">
    <property type="protein sequence ID" value="RLU20447.1"/>
    <property type="molecule type" value="Genomic_DNA"/>
</dbReference>
<comment type="subcellular location">
    <subcellularLocation>
        <location evidence="1 10">Cell membrane</location>
        <topology evidence="1 10">Multi-pass membrane protein</topology>
    </subcellularLocation>
</comment>
<reference evidence="11 12" key="1">
    <citation type="journal article" date="2018" name="Genome Res.">
        <title>The genomic architecture and molecular evolution of ant odorant receptors.</title>
        <authorList>
            <person name="McKenzie S.K."/>
            <person name="Kronauer D.J.C."/>
        </authorList>
    </citation>
    <scope>NUCLEOTIDE SEQUENCE [LARGE SCALE GENOMIC DNA]</scope>
    <source>
        <strain evidence="11">Clonal line C1</strain>
    </source>
</reference>
<keyword evidence="5 10" id="KW-0552">Olfaction</keyword>
<feature type="transmembrane region" description="Helical" evidence="10">
    <location>
        <begin position="303"/>
        <end position="327"/>
    </location>
</feature>
<comment type="caution">
    <text evidence="10">Lacks conserved residue(s) required for the propagation of feature annotation.</text>
</comment>
<feature type="transmembrane region" description="Helical" evidence="10">
    <location>
        <begin position="45"/>
        <end position="65"/>
    </location>
</feature>
<dbReference type="GO" id="GO:0004984">
    <property type="term" value="F:olfactory receptor activity"/>
    <property type="evidence" value="ECO:0007669"/>
    <property type="project" value="InterPro"/>
</dbReference>
<gene>
    <name evidence="11" type="ORF">DMN91_007057</name>
</gene>
<evidence type="ECO:0000256" key="7">
    <source>
        <dbReference type="ARBA" id="ARBA00023136"/>
    </source>
</evidence>
<keyword evidence="3 10" id="KW-0716">Sensory transduction</keyword>
<evidence type="ECO:0000313" key="12">
    <source>
        <dbReference type="Proteomes" id="UP000279307"/>
    </source>
</evidence>
<evidence type="ECO:0000256" key="8">
    <source>
        <dbReference type="ARBA" id="ARBA00023170"/>
    </source>
</evidence>
<evidence type="ECO:0000313" key="11">
    <source>
        <dbReference type="EMBL" id="RLU20447.1"/>
    </source>
</evidence>
<organism evidence="11 12">
    <name type="scientific">Ooceraea biroi</name>
    <name type="common">Clonal raider ant</name>
    <name type="synonym">Cerapachys biroi</name>
    <dbReference type="NCBI Taxonomy" id="2015173"/>
    <lineage>
        <taxon>Eukaryota</taxon>
        <taxon>Metazoa</taxon>
        <taxon>Ecdysozoa</taxon>
        <taxon>Arthropoda</taxon>
        <taxon>Hexapoda</taxon>
        <taxon>Insecta</taxon>
        <taxon>Pterygota</taxon>
        <taxon>Neoptera</taxon>
        <taxon>Endopterygota</taxon>
        <taxon>Hymenoptera</taxon>
        <taxon>Apocrita</taxon>
        <taxon>Aculeata</taxon>
        <taxon>Formicoidea</taxon>
        <taxon>Formicidae</taxon>
        <taxon>Dorylinae</taxon>
        <taxon>Ooceraea</taxon>
    </lineage>
</organism>
<evidence type="ECO:0000256" key="3">
    <source>
        <dbReference type="ARBA" id="ARBA00022606"/>
    </source>
</evidence>
<dbReference type="InterPro" id="IPR004117">
    <property type="entry name" value="7tm6_olfct_rcpt"/>
</dbReference>
<protein>
    <recommendedName>
        <fullName evidence="10">Odorant receptor</fullName>
    </recommendedName>
</protein>
<feature type="transmembrane region" description="Helical" evidence="10">
    <location>
        <begin position="269"/>
        <end position="291"/>
    </location>
</feature>
<keyword evidence="2" id="KW-1003">Cell membrane</keyword>
<keyword evidence="6 10" id="KW-1133">Transmembrane helix</keyword>
<comment type="caution">
    <text evidence="11">The sequence shown here is derived from an EMBL/GenBank/DDBJ whole genome shotgun (WGS) entry which is preliminary data.</text>
</comment>
<feature type="transmembrane region" description="Helical" evidence="10">
    <location>
        <begin position="134"/>
        <end position="155"/>
    </location>
</feature>
<proteinExistence type="inferred from homology"/>
<dbReference type="OrthoDB" id="7634903at2759"/>
<evidence type="ECO:0000256" key="2">
    <source>
        <dbReference type="ARBA" id="ARBA00022475"/>
    </source>
</evidence>
<keyword evidence="7 10" id="KW-0472">Membrane</keyword>
<dbReference type="GO" id="GO:0005549">
    <property type="term" value="F:odorant binding"/>
    <property type="evidence" value="ECO:0007669"/>
    <property type="project" value="InterPro"/>
</dbReference>
<evidence type="ECO:0000256" key="10">
    <source>
        <dbReference type="RuleBase" id="RU351113"/>
    </source>
</evidence>
<evidence type="ECO:0000256" key="9">
    <source>
        <dbReference type="ARBA" id="ARBA00023224"/>
    </source>
</evidence>
<dbReference type="GO" id="GO:0005886">
    <property type="term" value="C:plasma membrane"/>
    <property type="evidence" value="ECO:0007669"/>
    <property type="project" value="UniProtKB-SubCell"/>
</dbReference>
<name>A0A3L8DJ73_OOCBI</name>
<sequence length="399" mass="46351">MDSSKSGYRDLEWAIKLNRISLEVLGLWPKVEEVPREKLKRNLHVLAILLLFVFGVLFPCIHSLIKTHEDIMIVIEHLQGILPMITCVIRIIIFWWKKEDIIPLISMITEDWLKSRNVRERNVMITWTQRLRMIVLASYILTGVAFVSVILLPMFGVSLTYGVNINNTEKRFPLRVYYFFDVTSRPQYELTYISLSIGLFFAAVTYTGIDNFLGLLVFHTCSQLDILSTRFMYLNKFVKFHNGLKNCVMNHTRLLRGIAIIEDTYNKMLLALFLYFSILFAFYGFLIINLVEERNSVSITHVTSLICVVFVIFVHMGLYCAVGEILVIQCDRMYYAICSQEWYTLESKKARNLIFLLIQTKIPCYITVGKIFPMTMATFCSLIKTSTGYVSVLFTTRNN</sequence>
<keyword evidence="4 10" id="KW-0812">Transmembrane</keyword>
<evidence type="ECO:0000256" key="4">
    <source>
        <dbReference type="ARBA" id="ARBA00022692"/>
    </source>
</evidence>
<dbReference type="AlphaFoldDB" id="A0A3L8DJ73"/>
<keyword evidence="9 10" id="KW-0807">Transducer</keyword>
<accession>A0A3L8DJ73</accession>
<feature type="transmembrane region" description="Helical" evidence="10">
    <location>
        <begin position="77"/>
        <end position="96"/>
    </location>
</feature>
<feature type="transmembrane region" description="Helical" evidence="10">
    <location>
        <begin position="190"/>
        <end position="209"/>
    </location>
</feature>